<protein>
    <submittedName>
        <fullName evidence="1">Uncharacterized protein</fullName>
    </submittedName>
</protein>
<proteinExistence type="predicted"/>
<dbReference type="AlphaFoldDB" id="A0AAN7TYX5"/>
<name>A0AAN7TYX5_9MYCE</name>
<sequence>MLFKSLISIKTFSSSISTETVENKTLLNKFSTNDTVSIKSTTSFFTRPNFINF</sequence>
<comment type="caution">
    <text evidence="1">The sequence shown here is derived from an EMBL/GenBank/DDBJ whole genome shotgun (WGS) entry which is preliminary data.</text>
</comment>
<evidence type="ECO:0000313" key="2">
    <source>
        <dbReference type="Proteomes" id="UP001344447"/>
    </source>
</evidence>
<reference evidence="1 2" key="1">
    <citation type="submission" date="2023-11" db="EMBL/GenBank/DDBJ databases">
        <title>Dfirmibasis_genome.</title>
        <authorList>
            <person name="Edelbroek B."/>
            <person name="Kjellin J."/>
            <person name="Jerlstrom-Hultqvist J."/>
            <person name="Soderbom F."/>
        </authorList>
    </citation>
    <scope>NUCLEOTIDE SEQUENCE [LARGE SCALE GENOMIC DNA]</scope>
    <source>
        <strain evidence="1 2">TNS-C-14</strain>
    </source>
</reference>
<dbReference type="Proteomes" id="UP001344447">
    <property type="component" value="Unassembled WGS sequence"/>
</dbReference>
<dbReference type="EMBL" id="JAVFKY010000004">
    <property type="protein sequence ID" value="KAK5577870.1"/>
    <property type="molecule type" value="Genomic_DNA"/>
</dbReference>
<organism evidence="1 2">
    <name type="scientific">Dictyostelium firmibasis</name>
    <dbReference type="NCBI Taxonomy" id="79012"/>
    <lineage>
        <taxon>Eukaryota</taxon>
        <taxon>Amoebozoa</taxon>
        <taxon>Evosea</taxon>
        <taxon>Eumycetozoa</taxon>
        <taxon>Dictyostelia</taxon>
        <taxon>Dictyosteliales</taxon>
        <taxon>Dictyosteliaceae</taxon>
        <taxon>Dictyostelium</taxon>
    </lineage>
</organism>
<accession>A0AAN7TYX5</accession>
<keyword evidence="2" id="KW-1185">Reference proteome</keyword>
<gene>
    <name evidence="1" type="ORF">RB653_002818</name>
</gene>
<evidence type="ECO:0000313" key="1">
    <source>
        <dbReference type="EMBL" id="KAK5577870.1"/>
    </source>
</evidence>